<proteinExistence type="inferred from homology"/>
<dbReference type="Gene3D" id="3.40.50.150">
    <property type="entry name" value="Vaccinia Virus protein VP39"/>
    <property type="match status" value="1"/>
</dbReference>
<feature type="compositionally biased region" description="Polar residues" evidence="2">
    <location>
        <begin position="1"/>
        <end position="12"/>
    </location>
</feature>
<dbReference type="SUPFAM" id="SSF53335">
    <property type="entry name" value="S-adenosyl-L-methionine-dependent methyltransferases"/>
    <property type="match status" value="1"/>
</dbReference>
<dbReference type="PANTHER" id="PTHR43591">
    <property type="entry name" value="METHYLTRANSFERASE"/>
    <property type="match status" value="1"/>
</dbReference>
<evidence type="ECO:0000256" key="2">
    <source>
        <dbReference type="SAM" id="MobiDB-lite"/>
    </source>
</evidence>
<reference evidence="3" key="1">
    <citation type="submission" date="2021-05" db="EMBL/GenBank/DDBJ databases">
        <title>Comparative genomics of three Colletotrichum scovillei strains and genetic complementation revealed genes involved fungal growth and virulence on chili pepper.</title>
        <authorList>
            <person name="Hsieh D.-K."/>
            <person name="Chuang S.-C."/>
            <person name="Chen C.-Y."/>
            <person name="Chao Y.-T."/>
            <person name="Lu M.-Y.J."/>
            <person name="Lee M.-H."/>
            <person name="Shih M.-C."/>
        </authorList>
    </citation>
    <scope>NUCLEOTIDE SEQUENCE</scope>
    <source>
        <strain evidence="3">Coll-153</strain>
    </source>
</reference>
<evidence type="ECO:0000256" key="1">
    <source>
        <dbReference type="ARBA" id="ARBA00038158"/>
    </source>
</evidence>
<organism evidence="3 4">
    <name type="scientific">Colletotrichum scovillei</name>
    <dbReference type="NCBI Taxonomy" id="1209932"/>
    <lineage>
        <taxon>Eukaryota</taxon>
        <taxon>Fungi</taxon>
        <taxon>Dikarya</taxon>
        <taxon>Ascomycota</taxon>
        <taxon>Pezizomycotina</taxon>
        <taxon>Sordariomycetes</taxon>
        <taxon>Hypocreomycetidae</taxon>
        <taxon>Glomerellales</taxon>
        <taxon>Glomerellaceae</taxon>
        <taxon>Colletotrichum</taxon>
        <taxon>Colletotrichum acutatum species complex</taxon>
    </lineage>
</organism>
<dbReference type="GO" id="GO:0032259">
    <property type="term" value="P:methylation"/>
    <property type="evidence" value="ECO:0007669"/>
    <property type="project" value="UniProtKB-KW"/>
</dbReference>
<gene>
    <name evidence="3" type="ORF">JMJ77_008652</name>
</gene>
<dbReference type="InterPro" id="IPR029063">
    <property type="entry name" value="SAM-dependent_MTases_sf"/>
</dbReference>
<accession>A0A9P7RGE4</accession>
<evidence type="ECO:0000313" key="3">
    <source>
        <dbReference type="EMBL" id="KAG7056203.1"/>
    </source>
</evidence>
<name>A0A9P7RGE4_9PEZI</name>
<keyword evidence="4" id="KW-1185">Reference proteome</keyword>
<evidence type="ECO:0000313" key="4">
    <source>
        <dbReference type="Proteomes" id="UP000699042"/>
    </source>
</evidence>
<comment type="caution">
    <text evidence="3">The sequence shown here is derived from an EMBL/GenBank/DDBJ whole genome shotgun (WGS) entry which is preliminary data.</text>
</comment>
<feature type="region of interest" description="Disordered" evidence="2">
    <location>
        <begin position="1"/>
        <end position="61"/>
    </location>
</feature>
<dbReference type="CDD" id="cd02440">
    <property type="entry name" value="AdoMet_MTases"/>
    <property type="match status" value="1"/>
</dbReference>
<dbReference type="AlphaFoldDB" id="A0A9P7RGE4"/>
<keyword evidence="3" id="KW-0489">Methyltransferase</keyword>
<feature type="compositionally biased region" description="Acidic residues" evidence="2">
    <location>
        <begin position="36"/>
        <end position="46"/>
    </location>
</feature>
<keyword evidence="3" id="KW-0808">Transferase</keyword>
<comment type="similarity">
    <text evidence="1">Belongs to the methyltransferase superfamily. LaeA methyltransferase family.</text>
</comment>
<dbReference type="Proteomes" id="UP000699042">
    <property type="component" value="Unassembled WGS sequence"/>
</dbReference>
<protein>
    <submittedName>
        <fullName evidence="3">Methyltransferase domain-containing protein</fullName>
    </submittedName>
</protein>
<dbReference type="EMBL" id="JAESDN010000002">
    <property type="protein sequence ID" value="KAG7056203.1"/>
    <property type="molecule type" value="Genomic_DNA"/>
</dbReference>
<dbReference type="GO" id="GO:0008168">
    <property type="term" value="F:methyltransferase activity"/>
    <property type="evidence" value="ECO:0007669"/>
    <property type="project" value="UniProtKB-KW"/>
</dbReference>
<dbReference type="OrthoDB" id="2013972at2759"/>
<sequence>MSTETPNTNTAESESGLAGSPAPGPAATTEVPDVVIEAEDQTTDEDGSLRGESVASSSTSVTDSILQYRIENGRTYHKYKDGKYYVPNDARENDRLDIQHNMFLLTFDGRLGTAPPNSKDAKVGRVLDLGTGTGIWAIEFGDEHPEAEVLGMDLSAAQPEFTPPNVKFEIDDLEEDWTYSRPFDYIHSRMMTSSVGDWKVYLKKCFDHLTPGGYVELNEIDLNPGCDDDTLKPESVLYKFVRLWGEAAAIFGRPFQDIKGLKDVLVEVGFEDVHIQRFKWPSNPWAKDKKHRELGYWNYDNFAAGLEGFVMAPFTRAHNWTPQEVTVLCMEVRKEMNNPNVHSYSSIWSIYGRKPEAATPDH</sequence>
<dbReference type="PANTHER" id="PTHR43591:SF31">
    <property type="entry name" value="LAEA-LIKE, PUTATIVE (AFU_ORTHOLOGUE AFUA_8G01930)-RELATED"/>
    <property type="match status" value="1"/>
</dbReference>
<feature type="compositionally biased region" description="Low complexity" evidence="2">
    <location>
        <begin position="13"/>
        <end position="27"/>
    </location>
</feature>
<dbReference type="Pfam" id="PF13489">
    <property type="entry name" value="Methyltransf_23"/>
    <property type="match status" value="1"/>
</dbReference>